<dbReference type="EMBL" id="MDDS01000046">
    <property type="protein sequence ID" value="ODP36959.1"/>
    <property type="molecule type" value="Genomic_DNA"/>
</dbReference>
<dbReference type="GO" id="GO:0008800">
    <property type="term" value="F:beta-lactamase activity"/>
    <property type="evidence" value="ECO:0007669"/>
    <property type="project" value="UniProtKB-EC"/>
</dbReference>
<name>A0A1E3LT96_9SPHN</name>
<organism evidence="3 4">
    <name type="scientific">Sphingomonas turrisvirgatae</name>
    <dbReference type="NCBI Taxonomy" id="1888892"/>
    <lineage>
        <taxon>Bacteria</taxon>
        <taxon>Pseudomonadati</taxon>
        <taxon>Pseudomonadota</taxon>
        <taxon>Alphaproteobacteria</taxon>
        <taxon>Sphingomonadales</taxon>
        <taxon>Sphingomonadaceae</taxon>
        <taxon>Sphingomonas</taxon>
    </lineage>
</organism>
<proteinExistence type="predicted"/>
<dbReference type="Gene3D" id="3.40.710.10">
    <property type="entry name" value="DD-peptidase/beta-lactamase superfamily"/>
    <property type="match status" value="1"/>
</dbReference>
<dbReference type="PANTHER" id="PTHR35333:SF5">
    <property type="entry name" value="CONSERVED LIPOPROTEIN LPQF-RELATED"/>
    <property type="match status" value="1"/>
</dbReference>
<evidence type="ECO:0000313" key="3">
    <source>
        <dbReference type="EMBL" id="ODP36959.1"/>
    </source>
</evidence>
<comment type="caution">
    <text evidence="3">The sequence shown here is derived from an EMBL/GenBank/DDBJ whole genome shotgun (WGS) entry which is preliminary data.</text>
</comment>
<protein>
    <recommendedName>
        <fullName evidence="2">Beta-lactamase class A catalytic domain-containing protein</fullName>
    </recommendedName>
</protein>
<keyword evidence="4" id="KW-1185">Reference proteome</keyword>
<dbReference type="InterPro" id="IPR012338">
    <property type="entry name" value="Beta-lactam/transpept-like"/>
</dbReference>
<sequence length="425" mass="44614">MALCLLAPLTVQAQAQAPTAAAQPAAGLQARIDALPAMLNGTGDYDGYFADTFKAAVPRAQWNALLAQIRAQHGAAVKVEGVTATTPYSAEVKLGFEKSVATIALNADPAPPHRIAGMLIRSIEPRGDTVVRIADDFRKLPGKAAFGVYALGAAAPTSVAELGGTDALPIGSAFKLWILAEAARQTAAGTRRWDDVVPLGERSLPSGVMQRWPAGAPVTLHTLATQMISISDNTATDTLLNLLGRDRVDAMVAAAGVANPAATLPVLGTMEAFRLKSPANAALAAGWTQATPDQRRHILRDNAARLAATRVEPGMFGDKPVAQQIEWFASPADMARTMDWLRRNGGEQALAILAVNPGTASAALFDYIGFKGGSEAGVIFGAFLVRTRAGNWYAVTGGWTRRDAQVDNAAFLALMTRLLATVASR</sequence>
<dbReference type="PANTHER" id="PTHR35333">
    <property type="entry name" value="BETA-LACTAMASE"/>
    <property type="match status" value="1"/>
</dbReference>
<comment type="catalytic activity">
    <reaction evidence="1">
        <text>a beta-lactam + H2O = a substituted beta-amino acid</text>
        <dbReference type="Rhea" id="RHEA:20401"/>
        <dbReference type="ChEBI" id="CHEBI:15377"/>
        <dbReference type="ChEBI" id="CHEBI:35627"/>
        <dbReference type="ChEBI" id="CHEBI:140347"/>
        <dbReference type="EC" id="3.5.2.6"/>
    </reaction>
</comment>
<reference evidence="3 4" key="1">
    <citation type="submission" date="2016-08" db="EMBL/GenBank/DDBJ databases">
        <title>Draft genome of the agarase producing Sphingomonas sp. MCT13.</title>
        <authorList>
            <person name="D'Andrea M.M."/>
            <person name="Rossolini G.M."/>
            <person name="Thaller M.C."/>
        </authorList>
    </citation>
    <scope>NUCLEOTIDE SEQUENCE [LARGE SCALE GENOMIC DNA]</scope>
    <source>
        <strain evidence="3 4">MCT13</strain>
    </source>
</reference>
<dbReference type="InterPro" id="IPR045155">
    <property type="entry name" value="Beta-lactam_cat"/>
</dbReference>
<evidence type="ECO:0000259" key="2">
    <source>
        <dbReference type="Pfam" id="PF13354"/>
    </source>
</evidence>
<dbReference type="InterPro" id="IPR000871">
    <property type="entry name" value="Beta-lactam_class-A"/>
</dbReference>
<dbReference type="STRING" id="1888892.BFL28_04180"/>
<accession>A0A1E3LT96</accession>
<dbReference type="SUPFAM" id="SSF56601">
    <property type="entry name" value="beta-lactamase/transpeptidase-like"/>
    <property type="match status" value="1"/>
</dbReference>
<gene>
    <name evidence="3" type="ORF">BFL28_04180</name>
</gene>
<evidence type="ECO:0000313" key="4">
    <source>
        <dbReference type="Proteomes" id="UP000094487"/>
    </source>
</evidence>
<dbReference type="Pfam" id="PF13354">
    <property type="entry name" value="Beta-lactamase2"/>
    <property type="match status" value="1"/>
</dbReference>
<dbReference type="AlphaFoldDB" id="A0A1E3LT96"/>
<dbReference type="GO" id="GO:0046677">
    <property type="term" value="P:response to antibiotic"/>
    <property type="evidence" value="ECO:0007669"/>
    <property type="project" value="InterPro"/>
</dbReference>
<feature type="domain" description="Beta-lactamase class A catalytic" evidence="2">
    <location>
        <begin position="160"/>
        <end position="262"/>
    </location>
</feature>
<evidence type="ECO:0000256" key="1">
    <source>
        <dbReference type="ARBA" id="ARBA00001526"/>
    </source>
</evidence>
<dbReference type="Proteomes" id="UP000094487">
    <property type="component" value="Unassembled WGS sequence"/>
</dbReference>
<dbReference type="GO" id="GO:0030655">
    <property type="term" value="P:beta-lactam antibiotic catabolic process"/>
    <property type="evidence" value="ECO:0007669"/>
    <property type="project" value="InterPro"/>
</dbReference>